<evidence type="ECO:0000313" key="9">
    <source>
        <dbReference type="EMBL" id="RED49955.1"/>
    </source>
</evidence>
<evidence type="ECO:0000256" key="7">
    <source>
        <dbReference type="SAM" id="Phobius"/>
    </source>
</evidence>
<organism evidence="9 10">
    <name type="scientific">Aestuariispira insulae</name>
    <dbReference type="NCBI Taxonomy" id="1461337"/>
    <lineage>
        <taxon>Bacteria</taxon>
        <taxon>Pseudomonadati</taxon>
        <taxon>Pseudomonadota</taxon>
        <taxon>Alphaproteobacteria</taxon>
        <taxon>Rhodospirillales</taxon>
        <taxon>Kiloniellaceae</taxon>
        <taxon>Aestuariispira</taxon>
    </lineage>
</organism>
<dbReference type="InterPro" id="IPR001958">
    <property type="entry name" value="Tet-R_TetA/multi-R_MdtG-like"/>
</dbReference>
<dbReference type="Proteomes" id="UP000256845">
    <property type="component" value="Unassembled WGS sequence"/>
</dbReference>
<evidence type="ECO:0000256" key="5">
    <source>
        <dbReference type="ARBA" id="ARBA00022989"/>
    </source>
</evidence>
<dbReference type="GO" id="GO:0022857">
    <property type="term" value="F:transmembrane transporter activity"/>
    <property type="evidence" value="ECO:0007669"/>
    <property type="project" value="InterPro"/>
</dbReference>
<comment type="subcellular location">
    <subcellularLocation>
        <location evidence="1">Cell membrane</location>
        <topology evidence="1">Multi-pass membrane protein</topology>
    </subcellularLocation>
</comment>
<proteinExistence type="predicted"/>
<gene>
    <name evidence="9" type="ORF">DFP90_105328</name>
</gene>
<feature type="transmembrane region" description="Helical" evidence="7">
    <location>
        <begin position="98"/>
        <end position="117"/>
    </location>
</feature>
<dbReference type="InterPro" id="IPR011701">
    <property type="entry name" value="MFS"/>
</dbReference>
<feature type="domain" description="Major facilitator superfamily (MFS) profile" evidence="8">
    <location>
        <begin position="9"/>
        <end position="387"/>
    </location>
</feature>
<evidence type="ECO:0000259" key="8">
    <source>
        <dbReference type="PROSITE" id="PS50850"/>
    </source>
</evidence>
<evidence type="ECO:0000256" key="3">
    <source>
        <dbReference type="ARBA" id="ARBA00022475"/>
    </source>
</evidence>
<protein>
    <submittedName>
        <fullName evidence="9">Fucose permease</fullName>
    </submittedName>
</protein>
<evidence type="ECO:0000313" key="10">
    <source>
        <dbReference type="Proteomes" id="UP000256845"/>
    </source>
</evidence>
<accession>A0A3D9HKL0</accession>
<feature type="transmembrane region" description="Helical" evidence="7">
    <location>
        <begin position="207"/>
        <end position="232"/>
    </location>
</feature>
<keyword evidence="3" id="KW-1003">Cell membrane</keyword>
<feature type="transmembrane region" description="Helical" evidence="7">
    <location>
        <begin position="12"/>
        <end position="31"/>
    </location>
</feature>
<reference evidence="9 10" key="1">
    <citation type="submission" date="2018-07" db="EMBL/GenBank/DDBJ databases">
        <title>Genomic Encyclopedia of Type Strains, Phase III (KMG-III): the genomes of soil and plant-associated and newly described type strains.</title>
        <authorList>
            <person name="Whitman W."/>
        </authorList>
    </citation>
    <scope>NUCLEOTIDE SEQUENCE [LARGE SCALE GENOMIC DNA]</scope>
    <source>
        <strain evidence="9 10">CECT 8488</strain>
    </source>
</reference>
<feature type="transmembrane region" description="Helical" evidence="7">
    <location>
        <begin position="333"/>
        <end position="353"/>
    </location>
</feature>
<feature type="transmembrane region" description="Helical" evidence="7">
    <location>
        <begin position="274"/>
        <end position="292"/>
    </location>
</feature>
<dbReference type="PRINTS" id="PR01035">
    <property type="entry name" value="TCRTETA"/>
</dbReference>
<feature type="transmembrane region" description="Helical" evidence="7">
    <location>
        <begin position="43"/>
        <end position="68"/>
    </location>
</feature>
<keyword evidence="10" id="KW-1185">Reference proteome</keyword>
<evidence type="ECO:0000256" key="2">
    <source>
        <dbReference type="ARBA" id="ARBA00022448"/>
    </source>
</evidence>
<dbReference type="SUPFAM" id="SSF103473">
    <property type="entry name" value="MFS general substrate transporter"/>
    <property type="match status" value="1"/>
</dbReference>
<feature type="transmembrane region" description="Helical" evidence="7">
    <location>
        <begin position="129"/>
        <end position="152"/>
    </location>
</feature>
<keyword evidence="5 7" id="KW-1133">Transmembrane helix</keyword>
<evidence type="ECO:0000256" key="1">
    <source>
        <dbReference type="ARBA" id="ARBA00004651"/>
    </source>
</evidence>
<feature type="transmembrane region" description="Helical" evidence="7">
    <location>
        <begin position="164"/>
        <end position="182"/>
    </location>
</feature>
<keyword evidence="2" id="KW-0813">Transport</keyword>
<dbReference type="PANTHER" id="PTHR23517">
    <property type="entry name" value="RESISTANCE PROTEIN MDTM, PUTATIVE-RELATED-RELATED"/>
    <property type="match status" value="1"/>
</dbReference>
<dbReference type="InterPro" id="IPR050171">
    <property type="entry name" value="MFS_Transporters"/>
</dbReference>
<feature type="transmembrane region" description="Helical" evidence="7">
    <location>
        <begin position="75"/>
        <end position="92"/>
    </location>
</feature>
<dbReference type="InterPro" id="IPR020846">
    <property type="entry name" value="MFS_dom"/>
</dbReference>
<comment type="caution">
    <text evidence="9">The sequence shown here is derived from an EMBL/GenBank/DDBJ whole genome shotgun (WGS) entry which is preliminary data.</text>
</comment>
<name>A0A3D9HKL0_9PROT</name>
<dbReference type="EMBL" id="QRDW01000005">
    <property type="protein sequence ID" value="RED49955.1"/>
    <property type="molecule type" value="Genomic_DNA"/>
</dbReference>
<dbReference type="Pfam" id="PF07690">
    <property type="entry name" value="MFS_1"/>
    <property type="match status" value="1"/>
</dbReference>
<dbReference type="RefSeq" id="WP_181905367.1">
    <property type="nucleotide sequence ID" value="NZ_QRDW01000005.1"/>
</dbReference>
<sequence>MGNKRLIFDITILYGAGMFAAMQLGLFSPMVPALQQAFQADKSAIALASSLITGAGAICGTFAGAWIARAGYKQALIIGSILLILGTVGLSTAPSLEILYLCRFLSGFGYLVVVTACPGMMCALVSGPALHLVMGIWGTFVPVGVALGAWLAGAMIEDHGWQPVILASILPSTLCMIGLLFLRRENGDSKPARADTAIGPVLRNAPALYISLAFALFAGGTQAVALFLPSALIELSSWQVIDAATLMGLGSIIGGCIGSVTAGALMARGWSGPTLFSGALILLGMTSVSLLSGPGPALAIAATGLFFFGQGVVGGAGFALLPAVAAQGLSMAIIQGLFTQFNEFSAVTLPPLMGATIDQFSWHGAAWFTVVILAGSLFAILRFSRSITGSARRASA</sequence>
<dbReference type="AlphaFoldDB" id="A0A3D9HKL0"/>
<dbReference type="GO" id="GO:0005886">
    <property type="term" value="C:plasma membrane"/>
    <property type="evidence" value="ECO:0007669"/>
    <property type="project" value="UniProtKB-SubCell"/>
</dbReference>
<evidence type="ECO:0000256" key="6">
    <source>
        <dbReference type="ARBA" id="ARBA00023136"/>
    </source>
</evidence>
<feature type="transmembrane region" description="Helical" evidence="7">
    <location>
        <begin position="298"/>
        <end position="321"/>
    </location>
</feature>
<dbReference type="PROSITE" id="PS50850">
    <property type="entry name" value="MFS"/>
    <property type="match status" value="1"/>
</dbReference>
<keyword evidence="4 7" id="KW-0812">Transmembrane</keyword>
<feature type="transmembrane region" description="Helical" evidence="7">
    <location>
        <begin position="244"/>
        <end position="267"/>
    </location>
</feature>
<dbReference type="InterPro" id="IPR036259">
    <property type="entry name" value="MFS_trans_sf"/>
</dbReference>
<dbReference type="Gene3D" id="1.20.1250.20">
    <property type="entry name" value="MFS general substrate transporter like domains"/>
    <property type="match status" value="1"/>
</dbReference>
<feature type="transmembrane region" description="Helical" evidence="7">
    <location>
        <begin position="365"/>
        <end position="383"/>
    </location>
</feature>
<evidence type="ECO:0000256" key="4">
    <source>
        <dbReference type="ARBA" id="ARBA00022692"/>
    </source>
</evidence>
<keyword evidence="6 7" id="KW-0472">Membrane</keyword>
<dbReference type="PANTHER" id="PTHR23517:SF3">
    <property type="entry name" value="INTEGRAL MEMBRANE TRANSPORT PROTEIN"/>
    <property type="match status" value="1"/>
</dbReference>
<dbReference type="CDD" id="cd06174">
    <property type="entry name" value="MFS"/>
    <property type="match status" value="1"/>
</dbReference>